<accession>A0A7I4XYD6</accession>
<dbReference type="WBParaSite" id="HCON_00023520-00001">
    <property type="protein sequence ID" value="HCON_00023520-00001"/>
    <property type="gene ID" value="HCON_00023520"/>
</dbReference>
<organism evidence="2 3">
    <name type="scientific">Haemonchus contortus</name>
    <name type="common">Barber pole worm</name>
    <dbReference type="NCBI Taxonomy" id="6289"/>
    <lineage>
        <taxon>Eukaryota</taxon>
        <taxon>Metazoa</taxon>
        <taxon>Ecdysozoa</taxon>
        <taxon>Nematoda</taxon>
        <taxon>Chromadorea</taxon>
        <taxon>Rhabditida</taxon>
        <taxon>Rhabditina</taxon>
        <taxon>Rhabditomorpha</taxon>
        <taxon>Strongyloidea</taxon>
        <taxon>Trichostrongylidae</taxon>
        <taxon>Haemonchus</taxon>
    </lineage>
</organism>
<keyword evidence="1" id="KW-1133">Transmembrane helix</keyword>
<keyword evidence="1" id="KW-0812">Transmembrane</keyword>
<dbReference type="Proteomes" id="UP000025227">
    <property type="component" value="Unplaced"/>
</dbReference>
<evidence type="ECO:0000313" key="3">
    <source>
        <dbReference type="WBParaSite" id="HCON_00023520-00001"/>
    </source>
</evidence>
<evidence type="ECO:0000313" key="2">
    <source>
        <dbReference type="Proteomes" id="UP000025227"/>
    </source>
</evidence>
<dbReference type="OMA" id="MFYACLA"/>
<keyword evidence="2" id="KW-1185">Reference proteome</keyword>
<proteinExistence type="predicted"/>
<reference evidence="3" key="1">
    <citation type="submission" date="2020-12" db="UniProtKB">
        <authorList>
            <consortium name="WormBaseParasite"/>
        </authorList>
    </citation>
    <scope>IDENTIFICATION</scope>
    <source>
        <strain evidence="3">MHco3</strain>
    </source>
</reference>
<protein>
    <submittedName>
        <fullName evidence="3">E3 ubiquitin-protein ligase</fullName>
    </submittedName>
</protein>
<keyword evidence="1" id="KW-0472">Membrane</keyword>
<feature type="transmembrane region" description="Helical" evidence="1">
    <location>
        <begin position="32"/>
        <end position="52"/>
    </location>
</feature>
<dbReference type="OrthoDB" id="5849338at2759"/>
<name>A0A7I4XYD6_HAECO</name>
<dbReference type="AlphaFoldDB" id="A0A7I4XYD6"/>
<sequence length="207" mass="23232">MFYACLAIMILFIIMCSCVSLAIIDLELYNFGLYIVLLCIVGTMLACALCVATPHACPNPKWYTKCCLVIHEFQETYPDTEQDRRGSKMSGLRARMQQHARNHGIHTDEVGPNQPLRNEPRATVAMLAPAVHIMQQVWRGMAWVTDGIEDEEEETRSSDKMEQGVDSYGTMAVKKLSVIPEASSFHIETDIQSEVSEESNPMNDVSL</sequence>
<evidence type="ECO:0000256" key="1">
    <source>
        <dbReference type="SAM" id="Phobius"/>
    </source>
</evidence>